<organism evidence="15 16">
    <name type="scientific">Candidatus Berkelbacteria bacterium Licking1014_85</name>
    <dbReference type="NCBI Taxonomy" id="2017148"/>
    <lineage>
        <taxon>Bacteria</taxon>
        <taxon>Candidatus Berkelbacteria</taxon>
    </lineage>
</organism>
<dbReference type="FunFam" id="3.30.70.141:FF:000003">
    <property type="entry name" value="Nucleoside diphosphate kinase"/>
    <property type="match status" value="1"/>
</dbReference>
<dbReference type="GO" id="GO:0006183">
    <property type="term" value="P:GTP biosynthetic process"/>
    <property type="evidence" value="ECO:0007669"/>
    <property type="project" value="InterPro"/>
</dbReference>
<keyword evidence="6" id="KW-0479">Metal-binding</keyword>
<evidence type="ECO:0000256" key="13">
    <source>
        <dbReference type="RuleBase" id="RU004011"/>
    </source>
</evidence>
<dbReference type="GO" id="GO:0046872">
    <property type="term" value="F:metal ion binding"/>
    <property type="evidence" value="ECO:0007669"/>
    <property type="project" value="UniProtKB-KW"/>
</dbReference>
<evidence type="ECO:0000256" key="9">
    <source>
        <dbReference type="ARBA" id="ARBA00022840"/>
    </source>
</evidence>
<dbReference type="PROSITE" id="PS51374">
    <property type="entry name" value="NDPK_LIKE"/>
    <property type="match status" value="1"/>
</dbReference>
<dbReference type="InterPro" id="IPR034907">
    <property type="entry name" value="NDK-like_dom"/>
</dbReference>
<dbReference type="InterPro" id="IPR036850">
    <property type="entry name" value="NDK-like_dom_sf"/>
</dbReference>
<dbReference type="PRINTS" id="PR01243">
    <property type="entry name" value="NUCDPKINASE"/>
</dbReference>
<dbReference type="GO" id="GO:0005524">
    <property type="term" value="F:ATP binding"/>
    <property type="evidence" value="ECO:0007669"/>
    <property type="project" value="UniProtKB-KW"/>
</dbReference>
<evidence type="ECO:0000256" key="7">
    <source>
        <dbReference type="ARBA" id="ARBA00022741"/>
    </source>
</evidence>
<keyword evidence="10" id="KW-0460">Magnesium</keyword>
<evidence type="ECO:0000256" key="4">
    <source>
        <dbReference type="ARBA" id="ARBA00017632"/>
    </source>
</evidence>
<dbReference type="GO" id="GO:0006241">
    <property type="term" value="P:CTP biosynthetic process"/>
    <property type="evidence" value="ECO:0007669"/>
    <property type="project" value="InterPro"/>
</dbReference>
<evidence type="ECO:0000256" key="5">
    <source>
        <dbReference type="ARBA" id="ARBA00022679"/>
    </source>
</evidence>
<name>A0A554LL45_9BACT</name>
<dbReference type="Gene3D" id="3.30.70.141">
    <property type="entry name" value="Nucleoside diphosphate kinase-like domain"/>
    <property type="match status" value="1"/>
</dbReference>
<evidence type="ECO:0000256" key="2">
    <source>
        <dbReference type="ARBA" id="ARBA00008142"/>
    </source>
</evidence>
<evidence type="ECO:0000256" key="1">
    <source>
        <dbReference type="ARBA" id="ARBA00001946"/>
    </source>
</evidence>
<dbReference type="EMBL" id="VMGI01000021">
    <property type="protein sequence ID" value="TSC93577.1"/>
    <property type="molecule type" value="Genomic_DNA"/>
</dbReference>
<keyword evidence="7" id="KW-0547">Nucleotide-binding</keyword>
<dbReference type="SUPFAM" id="SSF54919">
    <property type="entry name" value="Nucleoside diphosphate kinase, NDK"/>
    <property type="match status" value="1"/>
</dbReference>
<evidence type="ECO:0000256" key="3">
    <source>
        <dbReference type="ARBA" id="ARBA00012966"/>
    </source>
</evidence>
<dbReference type="EC" id="2.7.4.6" evidence="3"/>
<dbReference type="GO" id="GO:0006228">
    <property type="term" value="P:UTP biosynthetic process"/>
    <property type="evidence" value="ECO:0007669"/>
    <property type="project" value="InterPro"/>
</dbReference>
<evidence type="ECO:0000256" key="8">
    <source>
        <dbReference type="ARBA" id="ARBA00022777"/>
    </source>
</evidence>
<evidence type="ECO:0000259" key="14">
    <source>
        <dbReference type="SMART" id="SM00562"/>
    </source>
</evidence>
<accession>A0A554LL45</accession>
<comment type="similarity">
    <text evidence="2 12 13">Belongs to the NDK family.</text>
</comment>
<comment type="caution">
    <text evidence="15">The sequence shown here is derived from an EMBL/GenBank/DDBJ whole genome shotgun (WGS) entry which is preliminary data.</text>
</comment>
<dbReference type="Pfam" id="PF00334">
    <property type="entry name" value="NDK"/>
    <property type="match status" value="1"/>
</dbReference>
<dbReference type="SMART" id="SM00562">
    <property type="entry name" value="NDK"/>
    <property type="match status" value="1"/>
</dbReference>
<sequence>MLIMSHEKTLILFKPDTIHRGLVGEIINRFERKGLKIVGLKMMNLNDEILAEHYSHHKDKDWFPLLRGFMQKSPIIAIVLEGLSAISIARNLTGPTKGYDALPGTIRGDYSISTRSNIIHASEDESTAKAEIQRFFNQNEIFDYKRIDFEVLYAEEER</sequence>
<dbReference type="CDD" id="cd04413">
    <property type="entry name" value="NDPk_I"/>
    <property type="match status" value="1"/>
</dbReference>
<proteinExistence type="inferred from homology"/>
<feature type="domain" description="Nucleoside diphosphate kinase-like" evidence="14">
    <location>
        <begin position="6"/>
        <end position="143"/>
    </location>
</feature>
<keyword evidence="5" id="KW-0808">Transferase</keyword>
<dbReference type="PANTHER" id="PTHR11349">
    <property type="entry name" value="NUCLEOSIDE DIPHOSPHATE KINASE"/>
    <property type="match status" value="1"/>
</dbReference>
<evidence type="ECO:0000256" key="12">
    <source>
        <dbReference type="PROSITE-ProRule" id="PRU00706"/>
    </source>
</evidence>
<evidence type="ECO:0000256" key="11">
    <source>
        <dbReference type="ARBA" id="ARBA00023080"/>
    </source>
</evidence>
<protein>
    <recommendedName>
        <fullName evidence="4">Nucleoside diphosphate kinase</fullName>
        <ecNumber evidence="3">2.7.4.6</ecNumber>
    </recommendedName>
</protein>
<evidence type="ECO:0000313" key="16">
    <source>
        <dbReference type="Proteomes" id="UP000315589"/>
    </source>
</evidence>
<comment type="cofactor">
    <cofactor evidence="1">
        <name>Mg(2+)</name>
        <dbReference type="ChEBI" id="CHEBI:18420"/>
    </cofactor>
</comment>
<dbReference type="NCBIfam" id="NF001908">
    <property type="entry name" value="PRK00668.1"/>
    <property type="match status" value="1"/>
</dbReference>
<dbReference type="GO" id="GO:0004550">
    <property type="term" value="F:nucleoside diphosphate kinase activity"/>
    <property type="evidence" value="ECO:0007669"/>
    <property type="project" value="UniProtKB-EC"/>
</dbReference>
<keyword evidence="9" id="KW-0067">ATP-binding</keyword>
<gene>
    <name evidence="15" type="ORF">CEN91_199</name>
</gene>
<evidence type="ECO:0000313" key="15">
    <source>
        <dbReference type="EMBL" id="TSC93577.1"/>
    </source>
</evidence>
<reference evidence="15 16" key="1">
    <citation type="submission" date="2017-07" db="EMBL/GenBank/DDBJ databases">
        <title>Mechanisms for carbon and nitrogen cycling indicate functional differentiation within the Candidate Phyla Radiation.</title>
        <authorList>
            <person name="Danczak R.E."/>
            <person name="Johnston M.D."/>
            <person name="Kenah C."/>
            <person name="Slattery M."/>
            <person name="Wrighton K.C."/>
            <person name="Wilkins M.J."/>
        </authorList>
    </citation>
    <scope>NUCLEOTIDE SEQUENCE [LARGE SCALE GENOMIC DNA]</scope>
    <source>
        <strain evidence="15">Licking1014_85</strain>
    </source>
</reference>
<keyword evidence="11" id="KW-0546">Nucleotide metabolism</keyword>
<dbReference type="Proteomes" id="UP000315589">
    <property type="component" value="Unassembled WGS sequence"/>
</dbReference>
<evidence type="ECO:0000256" key="6">
    <source>
        <dbReference type="ARBA" id="ARBA00022723"/>
    </source>
</evidence>
<comment type="caution">
    <text evidence="12">Lacks conserved residue(s) required for the propagation of feature annotation.</text>
</comment>
<evidence type="ECO:0000256" key="10">
    <source>
        <dbReference type="ARBA" id="ARBA00022842"/>
    </source>
</evidence>
<dbReference type="AlphaFoldDB" id="A0A554LL45"/>
<dbReference type="InterPro" id="IPR001564">
    <property type="entry name" value="Nucleoside_diP_kinase"/>
</dbReference>
<keyword evidence="8 15" id="KW-0418">Kinase</keyword>